<feature type="non-terminal residue" evidence="2">
    <location>
        <position position="1"/>
    </location>
</feature>
<evidence type="ECO:0000256" key="1">
    <source>
        <dbReference type="SAM" id="MobiDB-lite"/>
    </source>
</evidence>
<sequence>RTEIHSCPTCRQSVSQSAESGTPRTRSRDSCNRADSSPNNASFTQMPGGKCGQHNARSKFRLSVRPTRVVLRCWSGSSAFSMSGSRSGHQTAEMGAVTLLSGLGNPTLRL</sequence>
<protein>
    <submittedName>
        <fullName evidence="2">Uncharacterized protein</fullName>
    </submittedName>
</protein>
<comment type="caution">
    <text evidence="2">The sequence shown here is derived from an EMBL/GenBank/DDBJ whole genome shotgun (WGS) entry which is preliminary data.</text>
</comment>
<evidence type="ECO:0000313" key="3">
    <source>
        <dbReference type="Proteomes" id="UP001479290"/>
    </source>
</evidence>
<keyword evidence="3" id="KW-1185">Reference proteome</keyword>
<organism evidence="2 3">
    <name type="scientific">Culter alburnus</name>
    <name type="common">Topmouth culter</name>
    <dbReference type="NCBI Taxonomy" id="194366"/>
    <lineage>
        <taxon>Eukaryota</taxon>
        <taxon>Metazoa</taxon>
        <taxon>Chordata</taxon>
        <taxon>Craniata</taxon>
        <taxon>Vertebrata</taxon>
        <taxon>Euteleostomi</taxon>
        <taxon>Actinopterygii</taxon>
        <taxon>Neopterygii</taxon>
        <taxon>Teleostei</taxon>
        <taxon>Ostariophysi</taxon>
        <taxon>Cypriniformes</taxon>
        <taxon>Xenocyprididae</taxon>
        <taxon>Xenocypridinae</taxon>
        <taxon>Culter</taxon>
    </lineage>
</organism>
<accession>A0AAW2A9M6</accession>
<dbReference type="Proteomes" id="UP001479290">
    <property type="component" value="Unassembled WGS sequence"/>
</dbReference>
<name>A0AAW2A9M6_CULAL</name>
<proteinExistence type="predicted"/>
<feature type="compositionally biased region" description="Polar residues" evidence="1">
    <location>
        <begin position="33"/>
        <end position="45"/>
    </location>
</feature>
<dbReference type="EMBL" id="JAWDJR010000008">
    <property type="protein sequence ID" value="KAK9970110.1"/>
    <property type="molecule type" value="Genomic_DNA"/>
</dbReference>
<evidence type="ECO:0000313" key="2">
    <source>
        <dbReference type="EMBL" id="KAK9970110.1"/>
    </source>
</evidence>
<dbReference type="AlphaFoldDB" id="A0AAW2A9M6"/>
<feature type="compositionally biased region" description="Polar residues" evidence="1">
    <location>
        <begin position="9"/>
        <end position="24"/>
    </location>
</feature>
<gene>
    <name evidence="2" type="ORF">ABG768_026078</name>
</gene>
<reference evidence="2 3" key="1">
    <citation type="submission" date="2024-05" db="EMBL/GenBank/DDBJ databases">
        <title>A high-quality chromosomal-level genome assembly of Topmouth culter (Culter alburnus).</title>
        <authorList>
            <person name="Zhao H."/>
        </authorList>
    </citation>
    <scope>NUCLEOTIDE SEQUENCE [LARGE SCALE GENOMIC DNA]</scope>
    <source>
        <strain evidence="2">CATC2023</strain>
        <tissue evidence="2">Muscle</tissue>
    </source>
</reference>
<feature type="non-terminal residue" evidence="2">
    <location>
        <position position="110"/>
    </location>
</feature>
<feature type="region of interest" description="Disordered" evidence="1">
    <location>
        <begin position="1"/>
        <end position="55"/>
    </location>
</feature>